<dbReference type="Pfam" id="PF19157">
    <property type="entry name" value="DUF5839"/>
    <property type="match status" value="1"/>
</dbReference>
<dbReference type="RefSeq" id="WP_119549684.1">
    <property type="nucleotide sequence ID" value="NZ_QXIR01000057.1"/>
</dbReference>
<dbReference type="EMBL" id="QXIR01000057">
    <property type="protein sequence ID" value="RIW27277.1"/>
    <property type="molecule type" value="Genomic_DNA"/>
</dbReference>
<comment type="caution">
    <text evidence="1">The sequence shown here is derived from an EMBL/GenBank/DDBJ whole genome shotgun (WGS) entry which is preliminary data.</text>
</comment>
<dbReference type="AlphaFoldDB" id="A0A3A1QLL4"/>
<evidence type="ECO:0000313" key="1">
    <source>
        <dbReference type="EMBL" id="RIW27277.1"/>
    </source>
</evidence>
<name>A0A3A1QLL4_9BACI</name>
<dbReference type="Proteomes" id="UP000265801">
    <property type="component" value="Unassembled WGS sequence"/>
</dbReference>
<accession>A0A3A1QLL4</accession>
<sequence length="93" mass="10911">MENNNTISGFHVMKNEGGVIELNTNKTYNWNIPKVLREDPIKQGDIVLVRTKHGFKPVLVMNVFREEFEETKKRYKKVVKVLERAPEQKLVEV</sequence>
<gene>
    <name evidence="1" type="ORF">D3H55_23130</name>
</gene>
<proteinExistence type="predicted"/>
<reference evidence="1 2" key="1">
    <citation type="submission" date="2018-09" db="EMBL/GenBank/DDBJ databases">
        <title>Bacillus saliacetes sp. nov., isolated from Thai shrimp paste (Ka-pi).</title>
        <authorList>
            <person name="Daroonpunt R."/>
            <person name="Tanasupawat S."/>
            <person name="Yiamsombut S."/>
        </authorList>
    </citation>
    <scope>NUCLEOTIDE SEQUENCE [LARGE SCALE GENOMIC DNA]</scope>
    <source>
        <strain evidence="1 2">SKP7-4</strain>
    </source>
</reference>
<dbReference type="OrthoDB" id="2940740at2"/>
<protein>
    <submittedName>
        <fullName evidence="1">Uncharacterized protein</fullName>
    </submittedName>
</protein>
<dbReference type="InterPro" id="IPR043895">
    <property type="entry name" value="DUF5839"/>
</dbReference>
<organism evidence="1 2">
    <name type="scientific">Bacillus salacetis</name>
    <dbReference type="NCBI Taxonomy" id="2315464"/>
    <lineage>
        <taxon>Bacteria</taxon>
        <taxon>Bacillati</taxon>
        <taxon>Bacillota</taxon>
        <taxon>Bacilli</taxon>
        <taxon>Bacillales</taxon>
        <taxon>Bacillaceae</taxon>
        <taxon>Bacillus</taxon>
    </lineage>
</organism>
<keyword evidence="2" id="KW-1185">Reference proteome</keyword>
<evidence type="ECO:0000313" key="2">
    <source>
        <dbReference type="Proteomes" id="UP000265801"/>
    </source>
</evidence>